<dbReference type="EMBL" id="JBBWWQ010000019">
    <property type="protein sequence ID" value="KAK8918478.1"/>
    <property type="molecule type" value="Genomic_DNA"/>
</dbReference>
<accession>A0AAP0AX81</accession>
<dbReference type="InterPro" id="IPR002902">
    <property type="entry name" value="GNK2"/>
</dbReference>
<sequence length="271" mass="29741">MKNQQVFFFLLLFVVSLPISTFAAESELLYPQCDQNFTQNHILQSNIDNLLIDMAAQSSLRRFAISTFGRAGYDAVYGVARCDGDMSHEACSACITGVEHDILATCPGSGAVHAWREKCYLHYDVTNFIGKWDHNTPAVWISASKAEDPKAFERGVAELMGEVMAEAAGERETLKFKSGESSLKGEYSDISLTIYGMAQCTQDLQESECIQCLESSLKTMAEYCKGSDGCRIFGSSCVLRYEIYKFLWLDDAVVAAGVEAPAPAPSIADGH</sequence>
<evidence type="ECO:0000256" key="5">
    <source>
        <dbReference type="ARBA" id="ARBA00038515"/>
    </source>
</evidence>
<evidence type="ECO:0000313" key="9">
    <source>
        <dbReference type="Proteomes" id="UP001418222"/>
    </source>
</evidence>
<keyword evidence="8" id="KW-0418">Kinase</keyword>
<reference evidence="8 9" key="1">
    <citation type="journal article" date="2022" name="Nat. Plants">
        <title>Genomes of leafy and leafless Platanthera orchids illuminate the evolution of mycoheterotrophy.</title>
        <authorList>
            <person name="Li M.H."/>
            <person name="Liu K.W."/>
            <person name="Li Z."/>
            <person name="Lu H.C."/>
            <person name="Ye Q.L."/>
            <person name="Zhang D."/>
            <person name="Wang J.Y."/>
            <person name="Li Y.F."/>
            <person name="Zhong Z.M."/>
            <person name="Liu X."/>
            <person name="Yu X."/>
            <person name="Liu D.K."/>
            <person name="Tu X.D."/>
            <person name="Liu B."/>
            <person name="Hao Y."/>
            <person name="Liao X.Y."/>
            <person name="Jiang Y.T."/>
            <person name="Sun W.H."/>
            <person name="Chen J."/>
            <person name="Chen Y.Q."/>
            <person name="Ai Y."/>
            <person name="Zhai J.W."/>
            <person name="Wu S.S."/>
            <person name="Zhou Z."/>
            <person name="Hsiao Y.Y."/>
            <person name="Wu W.L."/>
            <person name="Chen Y.Y."/>
            <person name="Lin Y.F."/>
            <person name="Hsu J.L."/>
            <person name="Li C.Y."/>
            <person name="Wang Z.W."/>
            <person name="Zhao X."/>
            <person name="Zhong W.Y."/>
            <person name="Ma X.K."/>
            <person name="Ma L."/>
            <person name="Huang J."/>
            <person name="Chen G.Z."/>
            <person name="Huang M.Z."/>
            <person name="Huang L."/>
            <person name="Peng D.H."/>
            <person name="Luo Y.B."/>
            <person name="Zou S.Q."/>
            <person name="Chen S.P."/>
            <person name="Lan S."/>
            <person name="Tsai W.C."/>
            <person name="Van de Peer Y."/>
            <person name="Liu Z.J."/>
        </authorList>
    </citation>
    <scope>NUCLEOTIDE SEQUENCE [LARGE SCALE GENOMIC DNA]</scope>
    <source>
        <strain evidence="8">Lor287</strain>
    </source>
</reference>
<dbReference type="PANTHER" id="PTHR32411:SF43">
    <property type="entry name" value="CYSTEINE-RICH REPEAT SECRETORY PROTEIN 38"/>
    <property type="match status" value="1"/>
</dbReference>
<evidence type="ECO:0000256" key="3">
    <source>
        <dbReference type="ARBA" id="ARBA00022729"/>
    </source>
</evidence>
<comment type="similarity">
    <text evidence="5">Belongs to the cysteine-rich repeat secretory protein family.</text>
</comment>
<dbReference type="GO" id="GO:0005576">
    <property type="term" value="C:extracellular region"/>
    <property type="evidence" value="ECO:0007669"/>
    <property type="project" value="UniProtKB-SubCell"/>
</dbReference>
<evidence type="ECO:0000256" key="4">
    <source>
        <dbReference type="ARBA" id="ARBA00022737"/>
    </source>
</evidence>
<evidence type="ECO:0000256" key="2">
    <source>
        <dbReference type="ARBA" id="ARBA00022525"/>
    </source>
</evidence>
<keyword evidence="9" id="KW-1185">Reference proteome</keyword>
<keyword evidence="8" id="KW-0808">Transferase</keyword>
<feature type="signal peptide" evidence="6">
    <location>
        <begin position="1"/>
        <end position="23"/>
    </location>
</feature>
<comment type="caution">
    <text evidence="8">The sequence shown here is derived from an EMBL/GenBank/DDBJ whole genome shotgun (WGS) entry which is preliminary data.</text>
</comment>
<dbReference type="PANTHER" id="PTHR32411">
    <property type="entry name" value="CYSTEINE-RICH REPEAT SECRETORY PROTEIN 38-RELATED"/>
    <property type="match status" value="1"/>
</dbReference>
<name>A0AAP0AX81_9ASPA</name>
<proteinExistence type="inferred from homology"/>
<keyword evidence="2" id="KW-0964">Secreted</keyword>
<evidence type="ECO:0000313" key="8">
    <source>
        <dbReference type="EMBL" id="KAK8918478.1"/>
    </source>
</evidence>
<dbReference type="PROSITE" id="PS51473">
    <property type="entry name" value="GNK2"/>
    <property type="match status" value="2"/>
</dbReference>
<dbReference type="AlphaFoldDB" id="A0AAP0AX81"/>
<gene>
    <name evidence="8" type="primary">CRK29</name>
    <name evidence="8" type="ORF">KSP39_PZI021746</name>
</gene>
<feature type="chain" id="PRO_5042948794" evidence="6">
    <location>
        <begin position="24"/>
        <end position="271"/>
    </location>
</feature>
<comment type="subcellular location">
    <subcellularLocation>
        <location evidence="1">Secreted</location>
    </subcellularLocation>
</comment>
<dbReference type="GO" id="GO:0016301">
    <property type="term" value="F:kinase activity"/>
    <property type="evidence" value="ECO:0007669"/>
    <property type="project" value="UniProtKB-KW"/>
</dbReference>
<keyword evidence="4" id="KW-0677">Repeat</keyword>
<dbReference type="Proteomes" id="UP001418222">
    <property type="component" value="Unassembled WGS sequence"/>
</dbReference>
<dbReference type="CDD" id="cd23509">
    <property type="entry name" value="Gnk2-like"/>
    <property type="match status" value="2"/>
</dbReference>
<organism evidence="8 9">
    <name type="scientific">Platanthera zijinensis</name>
    <dbReference type="NCBI Taxonomy" id="2320716"/>
    <lineage>
        <taxon>Eukaryota</taxon>
        <taxon>Viridiplantae</taxon>
        <taxon>Streptophyta</taxon>
        <taxon>Embryophyta</taxon>
        <taxon>Tracheophyta</taxon>
        <taxon>Spermatophyta</taxon>
        <taxon>Magnoliopsida</taxon>
        <taxon>Liliopsida</taxon>
        <taxon>Asparagales</taxon>
        <taxon>Orchidaceae</taxon>
        <taxon>Orchidoideae</taxon>
        <taxon>Orchideae</taxon>
        <taxon>Orchidinae</taxon>
        <taxon>Platanthera</taxon>
    </lineage>
</organism>
<dbReference type="Pfam" id="PF01657">
    <property type="entry name" value="Stress-antifung"/>
    <property type="match status" value="2"/>
</dbReference>
<protein>
    <submittedName>
        <fullName evidence="8">Cysteine-rich receptor-like protein kinase 29</fullName>
    </submittedName>
</protein>
<dbReference type="InterPro" id="IPR038408">
    <property type="entry name" value="GNK2_sf"/>
</dbReference>
<evidence type="ECO:0000256" key="6">
    <source>
        <dbReference type="SAM" id="SignalP"/>
    </source>
</evidence>
<keyword evidence="8" id="KW-0675">Receptor</keyword>
<dbReference type="Gene3D" id="3.30.430.20">
    <property type="entry name" value="Gnk2 domain, C-X8-C-X2-C motif"/>
    <property type="match status" value="2"/>
</dbReference>
<dbReference type="InterPro" id="IPR050581">
    <property type="entry name" value="CRR_secretory_protein"/>
</dbReference>
<evidence type="ECO:0000256" key="1">
    <source>
        <dbReference type="ARBA" id="ARBA00004613"/>
    </source>
</evidence>
<feature type="domain" description="Gnk2-homologous" evidence="7">
    <location>
        <begin position="25"/>
        <end position="128"/>
    </location>
</feature>
<evidence type="ECO:0000259" key="7">
    <source>
        <dbReference type="PROSITE" id="PS51473"/>
    </source>
</evidence>
<feature type="domain" description="Gnk2-homologous" evidence="7">
    <location>
        <begin position="134"/>
        <end position="246"/>
    </location>
</feature>
<keyword evidence="3 6" id="KW-0732">Signal</keyword>